<dbReference type="RefSeq" id="WP_138454258.1">
    <property type="nucleotide sequence ID" value="NZ_VBVZ01000947.1"/>
</dbReference>
<dbReference type="Proteomes" id="UP000304941">
    <property type="component" value="Unassembled WGS sequence"/>
</dbReference>
<evidence type="ECO:0000256" key="2">
    <source>
        <dbReference type="PROSITE-ProRule" id="PRU01091"/>
    </source>
</evidence>
<protein>
    <submittedName>
        <fullName evidence="4">Helix-turn-helix domain-containing protein</fullName>
    </submittedName>
</protein>
<comment type="caution">
    <text evidence="4">The sequence shown here is derived from an EMBL/GenBank/DDBJ whole genome shotgun (WGS) entry which is preliminary data.</text>
</comment>
<name>A0ABY2TVC4_9PSED</name>
<evidence type="ECO:0000313" key="4">
    <source>
        <dbReference type="EMBL" id="TLG86997.1"/>
    </source>
</evidence>
<feature type="domain" description="OmpR/PhoB-type" evidence="3">
    <location>
        <begin position="1"/>
        <end position="33"/>
    </location>
</feature>
<sequence>IDMRVSRLRKKLMTLACPVTIQTITAQGYLFVEIPQAAQHV</sequence>
<accession>A0ABY2TVC4</accession>
<evidence type="ECO:0000259" key="3">
    <source>
        <dbReference type="PROSITE" id="PS51755"/>
    </source>
</evidence>
<dbReference type="InterPro" id="IPR016032">
    <property type="entry name" value="Sig_transdc_resp-reg_C-effctor"/>
</dbReference>
<organism evidence="4 5">
    <name type="scientific">Pseudomonas edaphica</name>
    <dbReference type="NCBI Taxonomy" id="2006980"/>
    <lineage>
        <taxon>Bacteria</taxon>
        <taxon>Pseudomonadati</taxon>
        <taxon>Pseudomonadota</taxon>
        <taxon>Gammaproteobacteria</taxon>
        <taxon>Pseudomonadales</taxon>
        <taxon>Pseudomonadaceae</taxon>
        <taxon>Pseudomonas</taxon>
    </lineage>
</organism>
<proteinExistence type="predicted"/>
<evidence type="ECO:0000313" key="5">
    <source>
        <dbReference type="Proteomes" id="UP000304941"/>
    </source>
</evidence>
<dbReference type="Gene3D" id="1.10.10.10">
    <property type="entry name" value="Winged helix-like DNA-binding domain superfamily/Winged helix DNA-binding domain"/>
    <property type="match status" value="1"/>
</dbReference>
<keyword evidence="5" id="KW-1185">Reference proteome</keyword>
<dbReference type="EMBL" id="VBVZ01000947">
    <property type="protein sequence ID" value="TLG86997.1"/>
    <property type="molecule type" value="Genomic_DNA"/>
</dbReference>
<dbReference type="PROSITE" id="PS51755">
    <property type="entry name" value="OMPR_PHOB"/>
    <property type="match status" value="1"/>
</dbReference>
<keyword evidence="1 2" id="KW-0238">DNA-binding</keyword>
<dbReference type="InterPro" id="IPR036388">
    <property type="entry name" value="WH-like_DNA-bd_sf"/>
</dbReference>
<feature type="non-terminal residue" evidence="4">
    <location>
        <position position="1"/>
    </location>
</feature>
<dbReference type="InterPro" id="IPR001867">
    <property type="entry name" value="OmpR/PhoB-type_DNA-bd"/>
</dbReference>
<evidence type="ECO:0000256" key="1">
    <source>
        <dbReference type="ARBA" id="ARBA00023125"/>
    </source>
</evidence>
<feature type="DNA-binding region" description="OmpR/PhoB-type" evidence="2">
    <location>
        <begin position="1"/>
        <end position="33"/>
    </location>
</feature>
<gene>
    <name evidence="4" type="ORF">FEM54_32330</name>
</gene>
<reference evidence="4 5" key="1">
    <citation type="submission" date="2019-05" db="EMBL/GenBank/DDBJ databases">
        <title>Pseudomonas edaphica sp. nov., isolated from rhizospheric soil of Cistus ladanifer L. in Spain.</title>
        <authorList>
            <person name="Peix A."/>
        </authorList>
    </citation>
    <scope>NUCLEOTIDE SEQUENCE [LARGE SCALE GENOMIC DNA]</scope>
    <source>
        <strain evidence="4 5">RD25</strain>
    </source>
</reference>
<dbReference type="SUPFAM" id="SSF46894">
    <property type="entry name" value="C-terminal effector domain of the bipartite response regulators"/>
    <property type="match status" value="1"/>
</dbReference>